<dbReference type="HOGENOM" id="CLU_047846_0_0_1"/>
<proteinExistence type="predicted"/>
<keyword evidence="2" id="KW-1185">Reference proteome</keyword>
<name>A0A0D2HP08_CLAB1</name>
<protein>
    <submittedName>
        <fullName evidence="1">Uncharacterized protein</fullName>
    </submittedName>
</protein>
<dbReference type="AlphaFoldDB" id="A0A0D2HP08"/>
<sequence>MAQPSQNLLYICRSCRPNICSSNWSKSTRSFSATRSRPKVIPAFNPTSNPEFDNLLLTWRQKVFMPAALENHHRDLIYKASRHPTLTNEPGVTVTMDDGEEIKLEPMHFYDKPSVNKSILKLVRLLDGNHNDTDWNNLPPFLHGLVMAKINLPSSFYEKITRKACEVGKERIILRCAEKPTETGMRLSRQGVARELMLGFHNRAVLANFQGGELDAASRRAEYVARMLEDELHGGGKLPKGEVDARKDPVVLAVLLELAAAKAIHAHGGQDHEGKVANYATKLLHLDSKELGSELEQQTEVEQNYALVQLLPIQNSIKWALKVDSVKNPDLRKQLEVKLSSLTKVVNDTAQSIQEKVGDRPRRSLIMYDQLGEKR</sequence>
<dbReference type="RefSeq" id="XP_016619214.1">
    <property type="nucleotide sequence ID" value="XM_016764132.1"/>
</dbReference>
<organism evidence="1 2">
    <name type="scientific">Cladophialophora bantiana (strain ATCC 10958 / CBS 173.52 / CDC B-1940 / NIH 8579)</name>
    <name type="common">Xylohypha bantiana</name>
    <dbReference type="NCBI Taxonomy" id="1442370"/>
    <lineage>
        <taxon>Eukaryota</taxon>
        <taxon>Fungi</taxon>
        <taxon>Dikarya</taxon>
        <taxon>Ascomycota</taxon>
        <taxon>Pezizomycotina</taxon>
        <taxon>Eurotiomycetes</taxon>
        <taxon>Chaetothyriomycetidae</taxon>
        <taxon>Chaetothyriales</taxon>
        <taxon>Herpotrichiellaceae</taxon>
        <taxon>Cladophialophora</taxon>
    </lineage>
</organism>
<accession>A0A0D2HP08</accession>
<dbReference type="VEuPathDB" id="FungiDB:Z519_06392"/>
<dbReference type="EMBL" id="KN846988">
    <property type="protein sequence ID" value="KIW92545.1"/>
    <property type="molecule type" value="Genomic_DNA"/>
</dbReference>
<evidence type="ECO:0000313" key="1">
    <source>
        <dbReference type="EMBL" id="KIW92545.1"/>
    </source>
</evidence>
<reference evidence="1" key="1">
    <citation type="submission" date="2015-01" db="EMBL/GenBank/DDBJ databases">
        <title>The Genome Sequence of Cladophialophora bantiana CBS 173.52.</title>
        <authorList>
            <consortium name="The Broad Institute Genomics Platform"/>
            <person name="Cuomo C."/>
            <person name="de Hoog S."/>
            <person name="Gorbushina A."/>
            <person name="Stielow B."/>
            <person name="Teixiera M."/>
            <person name="Abouelleil A."/>
            <person name="Chapman S.B."/>
            <person name="Priest M."/>
            <person name="Young S.K."/>
            <person name="Wortman J."/>
            <person name="Nusbaum C."/>
            <person name="Birren B."/>
        </authorList>
    </citation>
    <scope>NUCLEOTIDE SEQUENCE [LARGE SCALE GENOMIC DNA]</scope>
    <source>
        <strain evidence="1">CBS 173.52</strain>
    </source>
</reference>
<gene>
    <name evidence="1" type="ORF">Z519_06392</name>
</gene>
<dbReference type="OrthoDB" id="5405126at2759"/>
<evidence type="ECO:0000313" key="2">
    <source>
        <dbReference type="Proteomes" id="UP000053789"/>
    </source>
</evidence>
<dbReference type="GeneID" id="27699320"/>
<dbReference type="Proteomes" id="UP000053789">
    <property type="component" value="Unassembled WGS sequence"/>
</dbReference>